<accession>A0ABT3WMS5</accession>
<evidence type="ECO:0000256" key="1">
    <source>
        <dbReference type="SAM" id="SignalP"/>
    </source>
</evidence>
<evidence type="ECO:0000313" key="2">
    <source>
        <dbReference type="EMBL" id="MCX5620454.1"/>
    </source>
</evidence>
<comment type="caution">
    <text evidence="2">The sequence shown here is derived from an EMBL/GenBank/DDBJ whole genome shotgun (WGS) entry which is preliminary data.</text>
</comment>
<evidence type="ECO:0000313" key="3">
    <source>
        <dbReference type="Proteomes" id="UP001165575"/>
    </source>
</evidence>
<keyword evidence="1" id="KW-0732">Signal</keyword>
<protein>
    <recommendedName>
        <fullName evidence="4">OmpA family protein</fullName>
    </recommendedName>
</protein>
<feature type="chain" id="PRO_5045563716" description="OmpA family protein" evidence="1">
    <location>
        <begin position="27"/>
        <end position="138"/>
    </location>
</feature>
<dbReference type="InterPro" id="IPR036737">
    <property type="entry name" value="OmpA-like_sf"/>
</dbReference>
<gene>
    <name evidence="2" type="ORF">NQF89_08480</name>
</gene>
<sequence length="138" mass="14865">MRKISAFIRQLAPMGTASLLAVTVLAGCVSHPPRNDYVVFFDTESVKPSATGVAIIANAVKDARKRHISQFTVSGSAGKMGDDDVLKKLAEARADKVIALLQVDGVNPTDIYKVPFTPSSLEDSRVAFRRVTIHLGKN</sequence>
<name>A0ABT3WMS5_9PROT</name>
<dbReference type="PROSITE" id="PS51257">
    <property type="entry name" value="PROKAR_LIPOPROTEIN"/>
    <property type="match status" value="1"/>
</dbReference>
<evidence type="ECO:0008006" key="4">
    <source>
        <dbReference type="Google" id="ProtNLM"/>
    </source>
</evidence>
<dbReference type="Gene3D" id="3.30.1330.60">
    <property type="entry name" value="OmpA-like domain"/>
    <property type="match status" value="1"/>
</dbReference>
<organism evidence="2 3">
    <name type="scientific">Bombella pollinis</name>
    <dbReference type="NCBI Taxonomy" id="2967337"/>
    <lineage>
        <taxon>Bacteria</taxon>
        <taxon>Pseudomonadati</taxon>
        <taxon>Pseudomonadota</taxon>
        <taxon>Alphaproteobacteria</taxon>
        <taxon>Acetobacterales</taxon>
        <taxon>Acetobacteraceae</taxon>
        <taxon>Bombella</taxon>
    </lineage>
</organism>
<proteinExistence type="predicted"/>
<reference evidence="2 3" key="1">
    <citation type="submission" date="2022-07" db="EMBL/GenBank/DDBJ databases">
        <title>Bombella genomes.</title>
        <authorList>
            <person name="Harer L."/>
            <person name="Styblova S."/>
            <person name="Ehrmann M."/>
        </authorList>
    </citation>
    <scope>NUCLEOTIDE SEQUENCE [LARGE SCALE GENOMIC DNA]</scope>
    <source>
        <strain evidence="2 3">TMW 2.2556</strain>
    </source>
</reference>
<dbReference type="EMBL" id="JANIDX010000009">
    <property type="protein sequence ID" value="MCX5620454.1"/>
    <property type="molecule type" value="Genomic_DNA"/>
</dbReference>
<feature type="signal peptide" evidence="1">
    <location>
        <begin position="1"/>
        <end position="26"/>
    </location>
</feature>
<keyword evidence="3" id="KW-1185">Reference proteome</keyword>
<dbReference type="SUPFAM" id="SSF103088">
    <property type="entry name" value="OmpA-like"/>
    <property type="match status" value="1"/>
</dbReference>
<dbReference type="RefSeq" id="WP_266137969.1">
    <property type="nucleotide sequence ID" value="NZ_JANIDX010000009.1"/>
</dbReference>
<dbReference type="Proteomes" id="UP001165575">
    <property type="component" value="Unassembled WGS sequence"/>
</dbReference>